<evidence type="ECO:0000256" key="4">
    <source>
        <dbReference type="ARBA" id="ARBA00022741"/>
    </source>
</evidence>
<dbReference type="PANTHER" id="PTHR43071:SF1">
    <property type="entry name" value="2-AMINO-4-HYDROXY-6-HYDROXYMETHYLDIHYDROPTERIDINE PYROPHOSPHOKINASE"/>
    <property type="match status" value="1"/>
</dbReference>
<evidence type="ECO:0000259" key="8">
    <source>
        <dbReference type="PROSITE" id="PS00794"/>
    </source>
</evidence>
<dbReference type="Gene3D" id="3.30.70.560">
    <property type="entry name" value="7,8-Dihydro-6-hydroxymethylpterin-pyrophosphokinase HPPK"/>
    <property type="match status" value="1"/>
</dbReference>
<dbReference type="GO" id="GO:0003848">
    <property type="term" value="F:2-amino-4-hydroxy-6-hydroxymethyldihydropteridine diphosphokinase activity"/>
    <property type="evidence" value="ECO:0007669"/>
    <property type="project" value="UniProtKB-EC"/>
</dbReference>
<evidence type="ECO:0000256" key="5">
    <source>
        <dbReference type="ARBA" id="ARBA00022777"/>
    </source>
</evidence>
<dbReference type="PANTHER" id="PTHR43071">
    <property type="entry name" value="2-AMINO-4-HYDROXY-6-HYDROXYMETHYLDIHYDROPTERIDINE PYROPHOSPHOKINASE"/>
    <property type="match status" value="1"/>
</dbReference>
<dbReference type="PROSITE" id="PS00794">
    <property type="entry name" value="HPPK"/>
    <property type="match status" value="1"/>
</dbReference>
<dbReference type="GO" id="GO:0046654">
    <property type="term" value="P:tetrahydrofolate biosynthetic process"/>
    <property type="evidence" value="ECO:0007669"/>
    <property type="project" value="UniProtKB-UniPathway"/>
</dbReference>
<dbReference type="UniPathway" id="UPA00077">
    <property type="reaction ID" value="UER00155"/>
</dbReference>
<evidence type="ECO:0000313" key="9">
    <source>
        <dbReference type="EMBL" id="CAB4858435.1"/>
    </source>
</evidence>
<dbReference type="SUPFAM" id="SSF55083">
    <property type="entry name" value="6-hydroxymethyl-7,8-dihydropterin pyrophosphokinase, HPPK"/>
    <property type="match status" value="1"/>
</dbReference>
<dbReference type="GO" id="GO:0005524">
    <property type="term" value="F:ATP binding"/>
    <property type="evidence" value="ECO:0007669"/>
    <property type="project" value="UniProtKB-KW"/>
</dbReference>
<feature type="domain" description="7,8-dihydro-6-hydroxymethylpterin-pyrophosphokinase" evidence="8">
    <location>
        <begin position="89"/>
        <end position="100"/>
    </location>
</feature>
<comment type="pathway">
    <text evidence="1">Cofactor biosynthesis; tetrahydrofolate biosynthesis; 2-amino-4-hydroxy-6-hydroxymethyl-7,8-dihydropteridine diphosphate from 7,8-dihydroneopterin triphosphate: step 4/4.</text>
</comment>
<evidence type="ECO:0000256" key="2">
    <source>
        <dbReference type="ARBA" id="ARBA00013253"/>
    </source>
</evidence>
<dbReference type="AlphaFoldDB" id="A0A6J7CN40"/>
<dbReference type="EC" id="2.7.6.3" evidence="2"/>
<dbReference type="InterPro" id="IPR035907">
    <property type="entry name" value="Hppk_sf"/>
</dbReference>
<reference evidence="9" key="1">
    <citation type="submission" date="2020-05" db="EMBL/GenBank/DDBJ databases">
        <authorList>
            <person name="Chiriac C."/>
            <person name="Salcher M."/>
            <person name="Ghai R."/>
            <person name="Kavagutti S V."/>
        </authorList>
    </citation>
    <scope>NUCLEOTIDE SEQUENCE</scope>
</reference>
<accession>A0A6J7CN40</accession>
<sequence>MVHQVVLGLGANLGDAESSLNLAIDMIQAHERVDVVACSSFYRTSPVGGPDQPDFYNAIIKISTELSPEQVLQLARDIETRFNRVREQHWGPRTMDVDVIAYDDLISSEPELTLPHPRAHERAFVLVPWLEVDASASLATKGPIADLMRGVTEQGIHKVEQGL</sequence>
<keyword evidence="3" id="KW-0808">Transferase</keyword>
<dbReference type="NCBIfam" id="TIGR01498">
    <property type="entry name" value="folK"/>
    <property type="match status" value="1"/>
</dbReference>
<name>A0A6J7CN40_9ZZZZ</name>
<proteinExistence type="predicted"/>
<keyword evidence="6" id="KW-0067">ATP-binding</keyword>
<dbReference type="CDD" id="cd00483">
    <property type="entry name" value="HPPK"/>
    <property type="match status" value="1"/>
</dbReference>
<evidence type="ECO:0000256" key="6">
    <source>
        <dbReference type="ARBA" id="ARBA00022840"/>
    </source>
</evidence>
<evidence type="ECO:0000256" key="3">
    <source>
        <dbReference type="ARBA" id="ARBA00022679"/>
    </source>
</evidence>
<dbReference type="GO" id="GO:0016301">
    <property type="term" value="F:kinase activity"/>
    <property type="evidence" value="ECO:0007669"/>
    <property type="project" value="UniProtKB-KW"/>
</dbReference>
<dbReference type="InterPro" id="IPR000550">
    <property type="entry name" value="Hppk"/>
</dbReference>
<organism evidence="9">
    <name type="scientific">freshwater metagenome</name>
    <dbReference type="NCBI Taxonomy" id="449393"/>
    <lineage>
        <taxon>unclassified sequences</taxon>
        <taxon>metagenomes</taxon>
        <taxon>ecological metagenomes</taxon>
    </lineage>
</organism>
<gene>
    <name evidence="9" type="ORF">UFOPK3401_00116</name>
</gene>
<evidence type="ECO:0000256" key="7">
    <source>
        <dbReference type="ARBA" id="ARBA00022909"/>
    </source>
</evidence>
<dbReference type="GO" id="GO:0046656">
    <property type="term" value="P:folic acid biosynthetic process"/>
    <property type="evidence" value="ECO:0007669"/>
    <property type="project" value="UniProtKB-KW"/>
</dbReference>
<keyword evidence="5" id="KW-0418">Kinase</keyword>
<protein>
    <recommendedName>
        <fullName evidence="2">2-amino-4-hydroxy-6-hydroxymethyldihydropteridine diphosphokinase</fullName>
        <ecNumber evidence="2">2.7.6.3</ecNumber>
    </recommendedName>
</protein>
<evidence type="ECO:0000256" key="1">
    <source>
        <dbReference type="ARBA" id="ARBA00005051"/>
    </source>
</evidence>
<dbReference type="Pfam" id="PF01288">
    <property type="entry name" value="HPPK"/>
    <property type="match status" value="1"/>
</dbReference>
<dbReference type="EMBL" id="CAFBLM010000002">
    <property type="protein sequence ID" value="CAB4858435.1"/>
    <property type="molecule type" value="Genomic_DNA"/>
</dbReference>
<keyword evidence="4" id="KW-0547">Nucleotide-binding</keyword>
<keyword evidence="7" id="KW-0289">Folate biosynthesis</keyword>